<feature type="transmembrane region" description="Helical" evidence="5">
    <location>
        <begin position="147"/>
        <end position="165"/>
    </location>
</feature>
<evidence type="ECO:0000313" key="7">
    <source>
        <dbReference type="EMBL" id="RMB08747.1"/>
    </source>
</evidence>
<dbReference type="Pfam" id="PF00892">
    <property type="entry name" value="EamA"/>
    <property type="match status" value="1"/>
</dbReference>
<dbReference type="AlphaFoldDB" id="A0A3M0CIZ8"/>
<dbReference type="Proteomes" id="UP000271227">
    <property type="component" value="Unassembled WGS sequence"/>
</dbReference>
<accession>A0A3M0CIZ8</accession>
<evidence type="ECO:0000256" key="1">
    <source>
        <dbReference type="ARBA" id="ARBA00004141"/>
    </source>
</evidence>
<keyword evidence="3 5" id="KW-1133">Transmembrane helix</keyword>
<proteinExistence type="predicted"/>
<feature type="transmembrane region" description="Helical" evidence="5">
    <location>
        <begin position="62"/>
        <end position="80"/>
    </location>
</feature>
<feature type="transmembrane region" description="Helical" evidence="5">
    <location>
        <begin position="238"/>
        <end position="256"/>
    </location>
</feature>
<gene>
    <name evidence="7" type="ORF">BXY39_1387</name>
</gene>
<dbReference type="PANTHER" id="PTHR32322:SF9">
    <property type="entry name" value="AMINO-ACID METABOLITE EFFLUX PUMP-RELATED"/>
    <property type="match status" value="1"/>
</dbReference>
<feature type="transmembrane region" description="Helical" evidence="5">
    <location>
        <begin position="263"/>
        <end position="287"/>
    </location>
</feature>
<evidence type="ECO:0000256" key="5">
    <source>
        <dbReference type="SAM" id="Phobius"/>
    </source>
</evidence>
<name>A0A3M0CIZ8_9PROT</name>
<dbReference type="OrthoDB" id="321830at2"/>
<sequence length="320" mass="32854">MPTHSDKTRTDRNRTVHADAAGHDHSPIWLFAAVALTMTAFAANSILNRIGVADLGMAPMDFAAIRVASGALVLWGLAVGRQTRRPPLWAPRRLAGAAMLAVYMIGFSWAYTGLGAGLGALILFGVLQVVIFGWTVREGQAIPRMRWIGALIAFLGLIILLWPTGRASVPFAEVLAMVAAGAGWAVYTLLGRTETDALGATAGNFLLCVPLTGLASVAGLAGLPMAPDGDSALSGPGVLTAATAGAVTSGLGYALWYRILPALPATVAGIAQLSVPVIAVAAGTVLLDEALTARLLIAGALVLGGIAVSLIVRRPASPRN</sequence>
<keyword evidence="8" id="KW-1185">Reference proteome</keyword>
<comment type="subcellular location">
    <subcellularLocation>
        <location evidence="1">Membrane</location>
        <topology evidence="1">Multi-pass membrane protein</topology>
    </subcellularLocation>
</comment>
<keyword evidence="4 5" id="KW-0472">Membrane</keyword>
<feature type="transmembrane region" description="Helical" evidence="5">
    <location>
        <begin position="117"/>
        <end position="135"/>
    </location>
</feature>
<feature type="transmembrane region" description="Helical" evidence="5">
    <location>
        <begin position="202"/>
        <end position="226"/>
    </location>
</feature>
<dbReference type="InterPro" id="IPR037185">
    <property type="entry name" value="EmrE-like"/>
</dbReference>
<reference evidence="7 8" key="1">
    <citation type="submission" date="2018-10" db="EMBL/GenBank/DDBJ databases">
        <title>Genomic Encyclopedia of Archaeal and Bacterial Type Strains, Phase II (KMG-II): from individual species to whole genera.</title>
        <authorList>
            <person name="Goeker M."/>
        </authorList>
    </citation>
    <scope>NUCLEOTIDE SEQUENCE [LARGE SCALE GENOMIC DNA]</scope>
    <source>
        <strain evidence="7 8">DSM 25217</strain>
    </source>
</reference>
<keyword evidence="2 5" id="KW-0812">Transmembrane</keyword>
<evidence type="ECO:0000256" key="3">
    <source>
        <dbReference type="ARBA" id="ARBA00022989"/>
    </source>
</evidence>
<protein>
    <submittedName>
        <fullName evidence="7">Threonine/homoserine efflux transporter RhtA</fullName>
    </submittedName>
</protein>
<feature type="transmembrane region" description="Helical" evidence="5">
    <location>
        <begin position="293"/>
        <end position="312"/>
    </location>
</feature>
<feature type="domain" description="EamA" evidence="6">
    <location>
        <begin position="174"/>
        <end position="310"/>
    </location>
</feature>
<dbReference type="RefSeq" id="WP_121938083.1">
    <property type="nucleotide sequence ID" value="NZ_REFR01000010.1"/>
</dbReference>
<dbReference type="InterPro" id="IPR050638">
    <property type="entry name" value="AA-Vitamin_Transporters"/>
</dbReference>
<dbReference type="InterPro" id="IPR000620">
    <property type="entry name" value="EamA_dom"/>
</dbReference>
<feature type="transmembrane region" description="Helical" evidence="5">
    <location>
        <begin position="92"/>
        <end position="111"/>
    </location>
</feature>
<evidence type="ECO:0000256" key="2">
    <source>
        <dbReference type="ARBA" id="ARBA00022692"/>
    </source>
</evidence>
<dbReference type="GO" id="GO:0016020">
    <property type="term" value="C:membrane"/>
    <property type="evidence" value="ECO:0007669"/>
    <property type="project" value="UniProtKB-SubCell"/>
</dbReference>
<comment type="caution">
    <text evidence="7">The sequence shown here is derived from an EMBL/GenBank/DDBJ whole genome shotgun (WGS) entry which is preliminary data.</text>
</comment>
<dbReference type="SUPFAM" id="SSF103481">
    <property type="entry name" value="Multidrug resistance efflux transporter EmrE"/>
    <property type="match status" value="2"/>
</dbReference>
<dbReference type="InParanoid" id="A0A3M0CIZ8"/>
<evidence type="ECO:0000313" key="8">
    <source>
        <dbReference type="Proteomes" id="UP000271227"/>
    </source>
</evidence>
<organism evidence="7 8">
    <name type="scientific">Eilatimonas milleporae</name>
    <dbReference type="NCBI Taxonomy" id="911205"/>
    <lineage>
        <taxon>Bacteria</taxon>
        <taxon>Pseudomonadati</taxon>
        <taxon>Pseudomonadota</taxon>
        <taxon>Alphaproteobacteria</taxon>
        <taxon>Kordiimonadales</taxon>
        <taxon>Kordiimonadaceae</taxon>
        <taxon>Eilatimonas</taxon>
    </lineage>
</organism>
<evidence type="ECO:0000256" key="4">
    <source>
        <dbReference type="ARBA" id="ARBA00023136"/>
    </source>
</evidence>
<dbReference type="EMBL" id="REFR01000010">
    <property type="protein sequence ID" value="RMB08747.1"/>
    <property type="molecule type" value="Genomic_DNA"/>
</dbReference>
<evidence type="ECO:0000259" key="6">
    <source>
        <dbReference type="Pfam" id="PF00892"/>
    </source>
</evidence>
<feature type="transmembrane region" description="Helical" evidence="5">
    <location>
        <begin position="28"/>
        <end position="50"/>
    </location>
</feature>
<dbReference type="PANTHER" id="PTHR32322">
    <property type="entry name" value="INNER MEMBRANE TRANSPORTER"/>
    <property type="match status" value="1"/>
</dbReference>
<feature type="transmembrane region" description="Helical" evidence="5">
    <location>
        <begin position="171"/>
        <end position="190"/>
    </location>
</feature>